<protein>
    <submittedName>
        <fullName evidence="2">Uncharacterized protein</fullName>
    </submittedName>
</protein>
<reference evidence="2" key="1">
    <citation type="submission" date="2024-06" db="EMBL/GenBank/DDBJ databases">
        <authorList>
            <consortium name="consrtm"/>
            <person name="Uemura M."/>
            <person name="Terahara T."/>
        </authorList>
    </citation>
    <scope>NUCLEOTIDE SEQUENCE</scope>
    <source>
        <strain evidence="2">KM77-8</strain>
    </source>
</reference>
<evidence type="ECO:0000313" key="2">
    <source>
        <dbReference type="EMBL" id="BFO20647.1"/>
    </source>
</evidence>
<sequence length="197" mass="18969">MVPVEAGAGDVEEFVGVRVEMGGEGAAAVDAEGQSPVLGAYGVPGTGGDGDEVGGDQRGGGGPPHAVSGVLGDPVGEDGPVPGGGDGQLEDGLEVGLVEGGEDALDVVEEELGVDVGLAVGGVGEAVHALPGAGVAHARVDAQFVRAGGEVLQRQPVAVEGVGVQGLSVEGDGAQLGGLELDEGVRVRTGAERDQGA</sequence>
<dbReference type="EMBL" id="AP035768">
    <property type="protein sequence ID" value="BFO20647.1"/>
    <property type="molecule type" value="Genomic_DNA"/>
</dbReference>
<evidence type="ECO:0000256" key="1">
    <source>
        <dbReference type="SAM" id="MobiDB-lite"/>
    </source>
</evidence>
<organism evidence="2">
    <name type="scientific">Streptomyces haneummycinicus</name>
    <dbReference type="NCBI Taxonomy" id="3074435"/>
    <lineage>
        <taxon>Bacteria</taxon>
        <taxon>Bacillati</taxon>
        <taxon>Actinomycetota</taxon>
        <taxon>Actinomycetes</taxon>
        <taxon>Kitasatosporales</taxon>
        <taxon>Streptomycetaceae</taxon>
        <taxon>Streptomyces</taxon>
    </lineage>
</organism>
<accession>A0AAT9HT22</accession>
<proteinExistence type="predicted"/>
<name>A0AAT9HT22_9ACTN</name>
<feature type="region of interest" description="Disordered" evidence="1">
    <location>
        <begin position="36"/>
        <end position="89"/>
    </location>
</feature>
<reference evidence="2" key="2">
    <citation type="submission" date="2024-07" db="EMBL/GenBank/DDBJ databases">
        <title>Streptomyces haneummycinica sp. nov., a new antibiotic-producing actinobacterium isolated from marine sediment.</title>
        <authorList>
            <person name="Uemura M."/>
            <person name="Hamada M."/>
            <person name="Hirano S."/>
            <person name="Kobayashi K."/>
            <person name="Ohshiro T."/>
            <person name="Kobayashi T."/>
            <person name="Terahara T."/>
        </authorList>
    </citation>
    <scope>NUCLEOTIDE SEQUENCE</scope>
    <source>
        <strain evidence="2">KM77-8</strain>
    </source>
</reference>
<feature type="compositionally biased region" description="Low complexity" evidence="1">
    <location>
        <begin position="69"/>
        <end position="80"/>
    </location>
</feature>
<dbReference type="AlphaFoldDB" id="A0AAT9HT22"/>
<gene>
    <name evidence="2" type="ORF">SHKM778_70350</name>
</gene>